<dbReference type="Gene3D" id="3.90.1720.10">
    <property type="entry name" value="endopeptidase domain like (from Nostoc punctiforme)"/>
    <property type="match status" value="1"/>
</dbReference>
<feature type="domain" description="NlpC/P60" evidence="5">
    <location>
        <begin position="1"/>
        <end position="135"/>
    </location>
</feature>
<keyword evidence="4" id="KW-0788">Thiol protease</keyword>
<sequence>MPHFANKYIGRPWVAGAQGPDSFDCWGFARYILKHEYEHDVPPVNINPDNLRDVLHAFKNDLAFQSFYEVAQPRDGDVVLMRQAKNPVHAGIWLDVDGGGVLHCCRNSGVVFQNMPSLNSIGWFLHSYYRVKENI</sequence>
<dbReference type="GO" id="GO:0001897">
    <property type="term" value="P:symbiont-mediated cytolysis of host cell"/>
    <property type="evidence" value="ECO:0007669"/>
    <property type="project" value="UniProtKB-ARBA"/>
</dbReference>
<reference evidence="6" key="1">
    <citation type="journal article" date="2021" name="Proc. Natl. Acad. Sci. U.S.A.">
        <title>A Catalog of Tens of Thousands of Viruses from Human Metagenomes Reveals Hidden Associations with Chronic Diseases.</title>
        <authorList>
            <person name="Tisza M.J."/>
            <person name="Buck C.B."/>
        </authorList>
    </citation>
    <scope>NUCLEOTIDE SEQUENCE</scope>
    <source>
        <strain evidence="6">CtiPM17</strain>
    </source>
</reference>
<dbReference type="EMBL" id="BK015256">
    <property type="protein sequence ID" value="DAD98204.1"/>
    <property type="molecule type" value="Genomic_DNA"/>
</dbReference>
<evidence type="ECO:0000259" key="5">
    <source>
        <dbReference type="PROSITE" id="PS51935"/>
    </source>
</evidence>
<evidence type="ECO:0000256" key="3">
    <source>
        <dbReference type="ARBA" id="ARBA00022801"/>
    </source>
</evidence>
<dbReference type="GO" id="GO:0008234">
    <property type="term" value="F:cysteine-type peptidase activity"/>
    <property type="evidence" value="ECO:0007669"/>
    <property type="project" value="UniProtKB-KW"/>
</dbReference>
<evidence type="ECO:0000313" key="6">
    <source>
        <dbReference type="EMBL" id="DAD98204.1"/>
    </source>
</evidence>
<organism evidence="6">
    <name type="scientific">Siphoviridae sp. ctiPM17</name>
    <dbReference type="NCBI Taxonomy" id="2825623"/>
    <lineage>
        <taxon>Viruses</taxon>
        <taxon>Duplodnaviria</taxon>
        <taxon>Heunggongvirae</taxon>
        <taxon>Uroviricota</taxon>
        <taxon>Caudoviricetes</taxon>
    </lineage>
</organism>
<dbReference type="Pfam" id="PF00877">
    <property type="entry name" value="NLPC_P60"/>
    <property type="match status" value="1"/>
</dbReference>
<keyword evidence="3" id="KW-0378">Hydrolase</keyword>
<keyword evidence="2" id="KW-0645">Protease</keyword>
<evidence type="ECO:0000256" key="2">
    <source>
        <dbReference type="ARBA" id="ARBA00022670"/>
    </source>
</evidence>
<evidence type="ECO:0000256" key="1">
    <source>
        <dbReference type="ARBA" id="ARBA00007074"/>
    </source>
</evidence>
<accession>A0A8S5NUZ8</accession>
<dbReference type="InterPro" id="IPR000064">
    <property type="entry name" value="NLP_P60_dom"/>
</dbReference>
<name>A0A8S5NUZ8_9CAUD</name>
<proteinExistence type="inferred from homology"/>
<dbReference type="PROSITE" id="PS51935">
    <property type="entry name" value="NLPC_P60"/>
    <property type="match status" value="1"/>
</dbReference>
<dbReference type="InterPro" id="IPR038765">
    <property type="entry name" value="Papain-like_cys_pep_sf"/>
</dbReference>
<protein>
    <submittedName>
        <fullName evidence="6">NlpC/P60 family</fullName>
    </submittedName>
</protein>
<evidence type="ECO:0000256" key="4">
    <source>
        <dbReference type="ARBA" id="ARBA00022807"/>
    </source>
</evidence>
<dbReference type="GO" id="GO:0006508">
    <property type="term" value="P:proteolysis"/>
    <property type="evidence" value="ECO:0007669"/>
    <property type="project" value="UniProtKB-KW"/>
</dbReference>
<dbReference type="SUPFAM" id="SSF54001">
    <property type="entry name" value="Cysteine proteinases"/>
    <property type="match status" value="1"/>
</dbReference>
<comment type="similarity">
    <text evidence="1">Belongs to the peptidase C40 family.</text>
</comment>